<dbReference type="GO" id="GO:0005739">
    <property type="term" value="C:mitochondrion"/>
    <property type="evidence" value="ECO:0007669"/>
    <property type="project" value="TreeGrafter"/>
</dbReference>
<comment type="similarity">
    <text evidence="2 6">Belongs to the peroxisomal membrane protein PXMP2/4 family.</text>
</comment>
<comment type="subcellular location">
    <subcellularLocation>
        <location evidence="1">Membrane</location>
        <topology evidence="1">Multi-pass membrane protein</topology>
    </subcellularLocation>
</comment>
<evidence type="ECO:0000256" key="6">
    <source>
        <dbReference type="RuleBase" id="RU363053"/>
    </source>
</evidence>
<accession>A0A4S4KP25</accession>
<evidence type="ECO:0000313" key="8">
    <source>
        <dbReference type="Proteomes" id="UP000308199"/>
    </source>
</evidence>
<evidence type="ECO:0000256" key="5">
    <source>
        <dbReference type="ARBA" id="ARBA00023136"/>
    </source>
</evidence>
<reference evidence="7 8" key="1">
    <citation type="submission" date="2019-02" db="EMBL/GenBank/DDBJ databases">
        <title>Genome sequencing of the rare red list fungi Phellinidium pouzarii.</title>
        <authorList>
            <person name="Buettner E."/>
            <person name="Kellner H."/>
        </authorList>
    </citation>
    <scope>NUCLEOTIDE SEQUENCE [LARGE SCALE GENOMIC DNA]</scope>
    <source>
        <strain evidence="7 8">DSM 108285</strain>
    </source>
</reference>
<evidence type="ECO:0000256" key="2">
    <source>
        <dbReference type="ARBA" id="ARBA00006824"/>
    </source>
</evidence>
<dbReference type="EMBL" id="SGPK01000734">
    <property type="protein sequence ID" value="THG98509.1"/>
    <property type="molecule type" value="Genomic_DNA"/>
</dbReference>
<dbReference type="Pfam" id="PF04117">
    <property type="entry name" value="Mpv17_PMP22"/>
    <property type="match status" value="1"/>
</dbReference>
<keyword evidence="3" id="KW-0812">Transmembrane</keyword>
<dbReference type="AlphaFoldDB" id="A0A4S4KP25"/>
<evidence type="ECO:0000313" key="7">
    <source>
        <dbReference type="EMBL" id="THG98509.1"/>
    </source>
</evidence>
<dbReference type="InterPro" id="IPR007248">
    <property type="entry name" value="Mpv17_PMP22"/>
</dbReference>
<evidence type="ECO:0000256" key="3">
    <source>
        <dbReference type="ARBA" id="ARBA00022692"/>
    </source>
</evidence>
<proteinExistence type="inferred from homology"/>
<gene>
    <name evidence="7" type="ORF">EW145_g7417</name>
</gene>
<keyword evidence="8" id="KW-1185">Reference proteome</keyword>
<sequence>MASIALAARAYQHSFDSRPHTTLALTNGAFSGLGDAVAQLVQIVTAKPVEHEDAPKFDPQRTLRFFTFGFAMGPLIGRWNKFLEHRFPLQAASSATRRGLNTFSPLSSGVQFGSGNPGSVGAGAAVGVRIGRAPNVSGFAVAKRVAADQLIMAPLGLGLFLASLGAMEAERGHTAAHVRHKFVDLYASALAANWQMWPLAQIVNFRYMPLAYRVPFQATCGVFWNLYLSLLNARGNTMERDEEAMRDTLG</sequence>
<dbReference type="PANTHER" id="PTHR11266">
    <property type="entry name" value="PEROXISOMAL MEMBRANE PROTEIN 2, PXMP2 MPV17"/>
    <property type="match status" value="1"/>
</dbReference>
<evidence type="ECO:0000256" key="1">
    <source>
        <dbReference type="ARBA" id="ARBA00004141"/>
    </source>
</evidence>
<comment type="caution">
    <text evidence="7">The sequence shown here is derived from an EMBL/GenBank/DDBJ whole genome shotgun (WGS) entry which is preliminary data.</text>
</comment>
<dbReference type="PANTHER" id="PTHR11266:SF50">
    <property type="entry name" value="VACUOLAR MEMBRANE PROTEIN YOR292C"/>
    <property type="match status" value="1"/>
</dbReference>
<dbReference type="GO" id="GO:0016020">
    <property type="term" value="C:membrane"/>
    <property type="evidence" value="ECO:0007669"/>
    <property type="project" value="UniProtKB-SubCell"/>
</dbReference>
<keyword evidence="4" id="KW-1133">Transmembrane helix</keyword>
<evidence type="ECO:0000256" key="4">
    <source>
        <dbReference type="ARBA" id="ARBA00022989"/>
    </source>
</evidence>
<dbReference type="OrthoDB" id="10267969at2759"/>
<dbReference type="Proteomes" id="UP000308199">
    <property type="component" value="Unassembled WGS sequence"/>
</dbReference>
<name>A0A4S4KP25_9AGAM</name>
<organism evidence="7 8">
    <name type="scientific">Phellinidium pouzarii</name>
    <dbReference type="NCBI Taxonomy" id="167371"/>
    <lineage>
        <taxon>Eukaryota</taxon>
        <taxon>Fungi</taxon>
        <taxon>Dikarya</taxon>
        <taxon>Basidiomycota</taxon>
        <taxon>Agaricomycotina</taxon>
        <taxon>Agaricomycetes</taxon>
        <taxon>Hymenochaetales</taxon>
        <taxon>Hymenochaetaceae</taxon>
        <taxon>Phellinidium</taxon>
    </lineage>
</organism>
<protein>
    <submittedName>
        <fullName evidence="7">Uncharacterized protein</fullName>
    </submittedName>
</protein>
<keyword evidence="5" id="KW-0472">Membrane</keyword>